<dbReference type="EMBL" id="AY634228">
    <property type="protein sequence ID" value="AAT48688.1"/>
    <property type="molecule type" value="Genomic_DNA"/>
</dbReference>
<feature type="transmembrane region" description="Helical" evidence="1">
    <location>
        <begin position="600"/>
        <end position="619"/>
    </location>
</feature>
<sequence>MGLPKTTISLEGLTDIEVEANTSDGKEDRKTISILLDMDEIKAKIQQKATEIGYSMKLTTKMITLKFIFEDSETEPNRECQNFFLTKILAITSKEKANQPAQVQTRIEGRRRRQNVLRHNQHKTRRKQKIRKNIVTTKPTTTTTQSPTTQNPETETIQWEELFPTATAVFARETTIQPETTKTMLSLEKRLELETLNRQRRNVLNLVNLGSNVLNWRHTNNLFEREQKAAKLQSNLSRELEKHVKHIEINSQKGLERLQSEMDIICDSNTRLTANAIITRYSSELNRIGLLLLETQTDTGRNSIIHEQAETVCKNKNPKYTETCKILCSSPEFYKHIGFKAEYNNDLTLSIKSYFSTEIPVLTTLGTPHFVRSVPVPLLQENDIFFYEVSETPQLIGINDPAAVSLDKCTTRGTLCLCKHTDLTNTRLNGCARNLIQGSNANCETTIYSTTLPCLVNYDPSLTLVGSFTTPRVTVDKMDSFMGTNVPKLKNSNDTVVAYLPMEKSYTIACGTNILQMPPKEVNVTEKTFYVEKTSTLDVEKSYIAENFAISQKLKNMAKSSKETQYFNSSRLTKLQSELDKTLAQTTSNLWNDLGYQYKLALICTATIATLILTTCIIVKIRRGIKNLRTCCWITRTRYEDPTPAPRPSLNF</sequence>
<dbReference type="AlphaFoldDB" id="Q6GV70"/>
<protein>
    <submittedName>
        <fullName evidence="2">Envelope protein</fullName>
    </submittedName>
</protein>
<keyword evidence="1" id="KW-0812">Transmembrane</keyword>
<accession>Q6GV70</accession>
<proteinExistence type="predicted"/>
<keyword evidence="1" id="KW-1133">Transmembrane helix</keyword>
<evidence type="ECO:0000313" key="2">
    <source>
        <dbReference type="EMBL" id="AAT48688.1"/>
    </source>
</evidence>
<reference evidence="2" key="1">
    <citation type="journal article" date="2004" name="Mol. Biol. Evol.">
        <title>Retroelement dynamics and a novel type of chordate retrovirus-like element in the miniature genome of the tunicate Oikopleura dioica.</title>
        <authorList>
            <person name="Volff J.N."/>
            <person name="Lehrach H."/>
            <person name="Reinhardt R."/>
            <person name="Chourrout D."/>
        </authorList>
    </citation>
    <scope>NUCLEOTIDE SEQUENCE</scope>
</reference>
<name>Q6GV70_OIKDI</name>
<keyword evidence="1" id="KW-0472">Membrane</keyword>
<organism evidence="2">
    <name type="scientific">Oikopleura dioica</name>
    <name type="common">Tunicate</name>
    <dbReference type="NCBI Taxonomy" id="34765"/>
    <lineage>
        <taxon>Eukaryota</taxon>
        <taxon>Metazoa</taxon>
        <taxon>Chordata</taxon>
        <taxon>Tunicata</taxon>
        <taxon>Appendicularia</taxon>
        <taxon>Copelata</taxon>
        <taxon>Oikopleuridae</taxon>
        <taxon>Oikopleura</taxon>
    </lineage>
</organism>
<keyword evidence="2" id="KW-0946">Virion</keyword>
<keyword evidence="2" id="KW-0261">Viral envelope protein</keyword>
<reference evidence="2" key="2">
    <citation type="submission" date="2004-05" db="EMBL/GenBank/DDBJ databases">
        <authorList>
            <person name="Volff J.-N."/>
            <person name="Lehrach H."/>
            <person name="Reinhardt R."/>
            <person name="Chourrout D."/>
        </authorList>
    </citation>
    <scope>NUCLEOTIDE SEQUENCE</scope>
</reference>
<gene>
    <name evidence="2" type="primary">env</name>
</gene>
<evidence type="ECO:0000256" key="1">
    <source>
        <dbReference type="SAM" id="Phobius"/>
    </source>
</evidence>